<gene>
    <name evidence="1" type="ORF">Bhyg_07577</name>
</gene>
<dbReference type="PANTHER" id="PTHR23409">
    <property type="entry name" value="RIBONUCLEOSIDE-DIPHOSPHATE REDUCTASE SMALL CHAIN"/>
    <property type="match status" value="1"/>
</dbReference>
<accession>A0A9Q0N4R6</accession>
<evidence type="ECO:0000313" key="2">
    <source>
        <dbReference type="Proteomes" id="UP001151699"/>
    </source>
</evidence>
<dbReference type="GO" id="GO:0005829">
    <property type="term" value="C:cytosol"/>
    <property type="evidence" value="ECO:0007669"/>
    <property type="project" value="TreeGrafter"/>
</dbReference>
<protein>
    <submittedName>
        <fullName evidence="1">Uncharacterized protein</fullName>
    </submittedName>
</protein>
<comment type="caution">
    <text evidence="1">The sequence shown here is derived from an EMBL/GenBank/DDBJ whole genome shotgun (WGS) entry which is preliminary data.</text>
</comment>
<dbReference type="PANTHER" id="PTHR23409:SF21">
    <property type="entry name" value="CAPSID PROTEIN"/>
    <property type="match status" value="1"/>
</dbReference>
<proteinExistence type="predicted"/>
<reference evidence="1" key="1">
    <citation type="submission" date="2022-07" db="EMBL/GenBank/DDBJ databases">
        <authorList>
            <person name="Trinca V."/>
            <person name="Uliana J.V.C."/>
            <person name="Torres T.T."/>
            <person name="Ward R.J."/>
            <person name="Monesi N."/>
        </authorList>
    </citation>
    <scope>NUCLEOTIDE SEQUENCE</scope>
    <source>
        <strain evidence="1">HSMRA1968</strain>
        <tissue evidence="1">Whole embryos</tissue>
    </source>
</reference>
<dbReference type="AlphaFoldDB" id="A0A9Q0N4R6"/>
<keyword evidence="2" id="KW-1185">Reference proteome</keyword>
<dbReference type="GO" id="GO:0004748">
    <property type="term" value="F:ribonucleoside-diphosphate reductase activity, thioredoxin disulfide as acceptor"/>
    <property type="evidence" value="ECO:0007669"/>
    <property type="project" value="TreeGrafter"/>
</dbReference>
<dbReference type="GO" id="GO:0009263">
    <property type="term" value="P:deoxyribonucleotide biosynthetic process"/>
    <property type="evidence" value="ECO:0007669"/>
    <property type="project" value="InterPro"/>
</dbReference>
<sequence length="437" mass="48470">MAFINDVQDVLSVKSELDLFASTPMQTGIESGSLQTYRPVTSISNNGPIEFVVSGTSTEEYLDLARVYIHVKARLNVPTLDPATAQPTIGPVNNWLHSMFSQVDVFLNQKCITPPTNCYPYRAYLENLLNYSSISKQSHLTSNLWYEYTPGHMNKYTDANTGFTSRLKHTKDGQIVVLYGPLHCDLFNVDKLLLSGVEMSIKLQRSNNAFHLMGGSDAGIFEIVDAELHVRKVKISPSVILAHNQALAVATAKYPINRVDVKAITIPAGSQTKTMDNVYLGMLPKRCIIGFVNTTAFNGSVAENPFNFQHFDYSYLAFYLDSTPVPSKPFLCDFPNNQFIRAYNSLFEGCNINHADIGNSISRDSYAKGYALVVVDFTPDLCASSADHISQPRTGSLRIEVRFNNALTNSVTAVIFSEFSGNIDIDKNRNIVTDYSS</sequence>
<organism evidence="1 2">
    <name type="scientific">Pseudolycoriella hygida</name>
    <dbReference type="NCBI Taxonomy" id="35572"/>
    <lineage>
        <taxon>Eukaryota</taxon>
        <taxon>Metazoa</taxon>
        <taxon>Ecdysozoa</taxon>
        <taxon>Arthropoda</taxon>
        <taxon>Hexapoda</taxon>
        <taxon>Insecta</taxon>
        <taxon>Pterygota</taxon>
        <taxon>Neoptera</taxon>
        <taxon>Endopterygota</taxon>
        <taxon>Diptera</taxon>
        <taxon>Nematocera</taxon>
        <taxon>Sciaroidea</taxon>
        <taxon>Sciaridae</taxon>
        <taxon>Pseudolycoriella</taxon>
    </lineage>
</organism>
<dbReference type="OrthoDB" id="7786610at2759"/>
<dbReference type="InterPro" id="IPR000358">
    <property type="entry name" value="RNR_small_fam"/>
</dbReference>
<dbReference type="EMBL" id="WJQU01000002">
    <property type="protein sequence ID" value="KAJ6642624.1"/>
    <property type="molecule type" value="Genomic_DNA"/>
</dbReference>
<name>A0A9Q0N4R6_9DIPT</name>
<dbReference type="Proteomes" id="UP001151699">
    <property type="component" value="Chromosome B"/>
</dbReference>
<evidence type="ECO:0000313" key="1">
    <source>
        <dbReference type="EMBL" id="KAJ6642624.1"/>
    </source>
</evidence>